<proteinExistence type="predicted"/>
<feature type="transmembrane region" description="Helical" evidence="1">
    <location>
        <begin position="6"/>
        <end position="24"/>
    </location>
</feature>
<dbReference type="EMBL" id="OR481006">
    <property type="protein sequence ID" value="WNO47522.1"/>
    <property type="molecule type" value="Genomic_DNA"/>
</dbReference>
<evidence type="ECO:0000256" key="1">
    <source>
        <dbReference type="SAM" id="Phobius"/>
    </source>
</evidence>
<organism evidence="2">
    <name type="scientific">Staphylococcus phage vB_VibM_10AMN12</name>
    <dbReference type="NCBI Taxonomy" id="3076785"/>
    <lineage>
        <taxon>Viruses</taxon>
        <taxon>Duplodnaviria</taxon>
        <taxon>Heunggongvirae</taxon>
        <taxon>Uroviricota</taxon>
        <taxon>Caudoviricetes</taxon>
    </lineage>
</organism>
<keyword evidence="1" id="KW-0812">Transmembrane</keyword>
<keyword evidence="1" id="KW-0472">Membrane</keyword>
<accession>A0AA96KSN0</accession>
<evidence type="ECO:0000313" key="2">
    <source>
        <dbReference type="EMBL" id="WNO47522.1"/>
    </source>
</evidence>
<keyword evidence="1" id="KW-1133">Transmembrane helix</keyword>
<reference evidence="2" key="1">
    <citation type="submission" date="2023-08" db="EMBL/GenBank/DDBJ databases">
        <authorList>
            <person name="Nazir A."/>
        </authorList>
    </citation>
    <scope>NUCLEOTIDE SEQUENCE</scope>
</reference>
<protein>
    <submittedName>
        <fullName evidence="2">Uncharacterized protein</fullName>
    </submittedName>
</protein>
<name>A0AA96KSN0_9CAUD</name>
<sequence length="68" mass="7592">MIGQLLLSFSMLAFAVLFYKIFVVDHDKTMKGSSGKCQDCGNMSNILYQGSGRKLCQFCDDESIERGD</sequence>